<reference evidence="2 3" key="1">
    <citation type="submission" date="2016-11" db="EMBL/GenBank/DDBJ databases">
        <title>Complete genome sequence of Sulfitobacter sp. AM1-D1, a toxic bacteria associated with marine dinoflagellate Alexandrium minutum in East China Sea.</title>
        <authorList>
            <person name="Yang Q."/>
            <person name="Zhang X."/>
            <person name="Tian X."/>
        </authorList>
    </citation>
    <scope>NUCLEOTIDE SEQUENCE [LARGE SCALE GENOMIC DNA]</scope>
    <source>
        <strain evidence="2 3">AM1-D1</strain>
    </source>
</reference>
<dbReference type="OrthoDB" id="2087742at2"/>
<accession>A0A1J0WH36</accession>
<evidence type="ECO:0000259" key="1">
    <source>
        <dbReference type="Pfam" id="PF24746"/>
    </source>
</evidence>
<keyword evidence="3" id="KW-1185">Reference proteome</keyword>
<organism evidence="2 3">
    <name type="scientific">Sulfitobacter alexandrii</name>
    <dbReference type="NCBI Taxonomy" id="1917485"/>
    <lineage>
        <taxon>Bacteria</taxon>
        <taxon>Pseudomonadati</taxon>
        <taxon>Pseudomonadota</taxon>
        <taxon>Alphaproteobacteria</taxon>
        <taxon>Rhodobacterales</taxon>
        <taxon>Roseobacteraceae</taxon>
        <taxon>Sulfitobacter</taxon>
    </lineage>
</organism>
<dbReference type="RefSeq" id="WP_071971979.1">
    <property type="nucleotide sequence ID" value="NZ_CP018076.1"/>
</dbReference>
<evidence type="ECO:0000313" key="2">
    <source>
        <dbReference type="EMBL" id="APE43645.1"/>
    </source>
</evidence>
<protein>
    <recommendedName>
        <fullName evidence="1">DUF7694 domain-containing protein</fullName>
    </recommendedName>
</protein>
<proteinExistence type="predicted"/>
<evidence type="ECO:0000313" key="3">
    <source>
        <dbReference type="Proteomes" id="UP000181897"/>
    </source>
</evidence>
<dbReference type="KEGG" id="suam:BOO69_09630"/>
<dbReference type="Pfam" id="PF24746">
    <property type="entry name" value="DUF7694"/>
    <property type="match status" value="1"/>
</dbReference>
<gene>
    <name evidence="2" type="ORF">BOO69_09630</name>
</gene>
<name>A0A1J0WH36_9RHOB</name>
<dbReference type="EMBL" id="CP018076">
    <property type="protein sequence ID" value="APE43645.1"/>
    <property type="molecule type" value="Genomic_DNA"/>
</dbReference>
<feature type="domain" description="DUF7694" evidence="1">
    <location>
        <begin position="32"/>
        <end position="82"/>
    </location>
</feature>
<sequence>MIGPVHEHGDRAFRRFEAYGFEVTVDVALGRLGVAHDGTITWDQLQEIKNLAWGTDACAIEVYPAGGNVVNSRNMRHLWRLGETDFCPDLLGADQAHDSLQSRYERAWAEARR</sequence>
<dbReference type="InterPro" id="IPR056111">
    <property type="entry name" value="DUF7694"/>
</dbReference>
<dbReference type="Proteomes" id="UP000181897">
    <property type="component" value="Chromosome"/>
</dbReference>
<dbReference type="STRING" id="1917485.BOO69_09630"/>
<dbReference type="AlphaFoldDB" id="A0A1J0WH36"/>